<dbReference type="SUPFAM" id="SSF51306">
    <property type="entry name" value="LexA/Signal peptidase"/>
    <property type="match status" value="1"/>
</dbReference>
<dbReference type="Gene3D" id="2.10.109.10">
    <property type="entry name" value="Umud Fragment, subunit A"/>
    <property type="match status" value="1"/>
</dbReference>
<gene>
    <name evidence="5" type="ORF">NCTC12722_03296</name>
</gene>
<accession>A0A380WD85</accession>
<sequence>MDRRKISEWMSVVKEKAGLKNSDLARIFGHNDPSRVSKILTCDRNIHIEEYAALVNYLRSNKLIELCLPPVEGAQYEGTDLVEISRIEQEYGRGYNREHYDARMPGAIPELDVTAGAGEGTVGEFIQININGGTMMGHMVVAEWVFPDGYLQNTMKASSQHSVVMEVRGDSMEPTIRNGDKAVIDLRVTTFGNDGLYLISDGHRAPQIKRLEYVWKSDPPTVRVISDNPSHRDNQSMTLEELKIVGRVAGRVLAF</sequence>
<dbReference type="EMBL" id="UIGB01000001">
    <property type="protein sequence ID" value="SUU86075.1"/>
    <property type="molecule type" value="Genomic_DNA"/>
</dbReference>
<name>A0A380WD85_AFIFE</name>
<evidence type="ECO:0000259" key="4">
    <source>
        <dbReference type="Pfam" id="PF00717"/>
    </source>
</evidence>
<dbReference type="CDD" id="cd06529">
    <property type="entry name" value="S24_LexA-like"/>
    <property type="match status" value="1"/>
</dbReference>
<dbReference type="InterPro" id="IPR039418">
    <property type="entry name" value="LexA-like"/>
</dbReference>
<dbReference type="PANTHER" id="PTHR40661">
    <property type="match status" value="1"/>
</dbReference>
<evidence type="ECO:0000256" key="2">
    <source>
        <dbReference type="ARBA" id="ARBA00023125"/>
    </source>
</evidence>
<dbReference type="GO" id="GO:0003677">
    <property type="term" value="F:DNA binding"/>
    <property type="evidence" value="ECO:0007669"/>
    <property type="project" value="UniProtKB-KW"/>
</dbReference>
<dbReference type="InterPro" id="IPR015927">
    <property type="entry name" value="Peptidase_S24_S26A/B/C"/>
</dbReference>
<proteinExistence type="predicted"/>
<dbReference type="PANTHER" id="PTHR40661:SF3">
    <property type="entry name" value="FELS-1 PROPHAGE TRANSCRIPTIONAL REGULATOR"/>
    <property type="match status" value="1"/>
</dbReference>
<keyword evidence="3" id="KW-0804">Transcription</keyword>
<evidence type="ECO:0000256" key="1">
    <source>
        <dbReference type="ARBA" id="ARBA00023015"/>
    </source>
</evidence>
<reference evidence="5 6" key="1">
    <citation type="submission" date="2018-06" db="EMBL/GenBank/DDBJ databases">
        <authorList>
            <consortium name="Pathogen Informatics"/>
            <person name="Doyle S."/>
        </authorList>
    </citation>
    <scope>NUCLEOTIDE SEQUENCE [LARGE SCALE GENOMIC DNA]</scope>
    <source>
        <strain evidence="5 6">NCTC12722</strain>
    </source>
</reference>
<feature type="domain" description="Peptidase S24/S26A/S26B/S26C" evidence="4">
    <location>
        <begin position="153"/>
        <end position="248"/>
    </location>
</feature>
<keyword evidence="2" id="KW-0238">DNA-binding</keyword>
<protein>
    <recommendedName>
        <fullName evidence="4">Peptidase S24/S26A/S26B/S26C domain-containing protein</fullName>
    </recommendedName>
</protein>
<keyword evidence="1" id="KW-0805">Transcription regulation</keyword>
<dbReference type="AlphaFoldDB" id="A0A380WD85"/>
<dbReference type="Proteomes" id="UP000254343">
    <property type="component" value="Unassembled WGS sequence"/>
</dbReference>
<organism evidence="5 6">
    <name type="scientific">Afipia felis</name>
    <name type="common">Cat scratch disease bacillus</name>
    <dbReference type="NCBI Taxonomy" id="1035"/>
    <lineage>
        <taxon>Bacteria</taxon>
        <taxon>Pseudomonadati</taxon>
        <taxon>Pseudomonadota</taxon>
        <taxon>Alphaproteobacteria</taxon>
        <taxon>Hyphomicrobiales</taxon>
        <taxon>Nitrobacteraceae</taxon>
        <taxon>Afipia</taxon>
    </lineage>
</organism>
<dbReference type="InterPro" id="IPR036286">
    <property type="entry name" value="LexA/Signal_pep-like_sf"/>
</dbReference>
<dbReference type="Pfam" id="PF00717">
    <property type="entry name" value="Peptidase_S24"/>
    <property type="match status" value="1"/>
</dbReference>
<evidence type="ECO:0000313" key="5">
    <source>
        <dbReference type="EMBL" id="SUU86075.1"/>
    </source>
</evidence>
<evidence type="ECO:0000313" key="6">
    <source>
        <dbReference type="Proteomes" id="UP000254343"/>
    </source>
</evidence>
<evidence type="ECO:0000256" key="3">
    <source>
        <dbReference type="ARBA" id="ARBA00023163"/>
    </source>
</evidence>